<feature type="region of interest" description="Disordered" evidence="2">
    <location>
        <begin position="676"/>
        <end position="708"/>
    </location>
</feature>
<feature type="compositionally biased region" description="Polar residues" evidence="2">
    <location>
        <begin position="621"/>
        <end position="654"/>
    </location>
</feature>
<feature type="compositionally biased region" description="Basic and acidic residues" evidence="2">
    <location>
        <begin position="554"/>
        <end position="565"/>
    </location>
</feature>
<dbReference type="Gene3D" id="1.20.58.120">
    <property type="entry name" value="BAG domain"/>
    <property type="match status" value="1"/>
</dbReference>
<feature type="region of interest" description="Disordered" evidence="2">
    <location>
        <begin position="316"/>
        <end position="359"/>
    </location>
</feature>
<feature type="domain" description="BAG" evidence="3">
    <location>
        <begin position="500"/>
        <end position="543"/>
    </location>
</feature>
<proteinExistence type="predicted"/>
<feature type="coiled-coil region" evidence="1">
    <location>
        <begin position="91"/>
        <end position="159"/>
    </location>
</feature>
<feature type="region of interest" description="Disordered" evidence="2">
    <location>
        <begin position="733"/>
        <end position="790"/>
    </location>
</feature>
<feature type="compositionally biased region" description="Low complexity" evidence="2">
    <location>
        <begin position="392"/>
        <end position="408"/>
    </location>
</feature>
<evidence type="ECO:0000256" key="2">
    <source>
        <dbReference type="SAM" id="MobiDB-lite"/>
    </source>
</evidence>
<evidence type="ECO:0000259" key="3">
    <source>
        <dbReference type="Pfam" id="PF02179"/>
    </source>
</evidence>
<keyword evidence="5" id="KW-1185">Reference proteome</keyword>
<accession>A0ABR1JVN6</accession>
<feature type="compositionally biased region" description="Low complexity" evidence="2">
    <location>
        <begin position="686"/>
        <end position="708"/>
    </location>
</feature>
<comment type="caution">
    <text evidence="4">The sequence shown here is derived from an EMBL/GenBank/DDBJ whole genome shotgun (WGS) entry which is preliminary data.</text>
</comment>
<feature type="compositionally biased region" description="Low complexity" evidence="2">
    <location>
        <begin position="320"/>
        <end position="338"/>
    </location>
</feature>
<keyword evidence="1" id="KW-0175">Coiled coil</keyword>
<reference evidence="4 5" key="1">
    <citation type="submission" date="2024-01" db="EMBL/GenBank/DDBJ databases">
        <title>A draft genome for the cacao thread blight pathogen Marasmiellus scandens.</title>
        <authorList>
            <person name="Baruah I.K."/>
            <person name="Leung J."/>
            <person name="Bukari Y."/>
            <person name="Amoako-Attah I."/>
            <person name="Meinhardt L.W."/>
            <person name="Bailey B.A."/>
            <person name="Cohen S.P."/>
        </authorList>
    </citation>
    <scope>NUCLEOTIDE SEQUENCE [LARGE SCALE GENOMIC DNA]</scope>
    <source>
        <strain evidence="4 5">GH-19</strain>
    </source>
</reference>
<evidence type="ECO:0000313" key="5">
    <source>
        <dbReference type="Proteomes" id="UP001498398"/>
    </source>
</evidence>
<name>A0ABR1JVN6_9AGAR</name>
<feature type="compositionally biased region" description="Low complexity" evidence="2">
    <location>
        <begin position="461"/>
        <end position="473"/>
    </location>
</feature>
<feature type="region of interest" description="Disordered" evidence="2">
    <location>
        <begin position="459"/>
        <end position="485"/>
    </location>
</feature>
<dbReference type="EMBL" id="JBANRG010000003">
    <property type="protein sequence ID" value="KAK7468434.1"/>
    <property type="molecule type" value="Genomic_DNA"/>
</dbReference>
<dbReference type="SUPFAM" id="SSF63491">
    <property type="entry name" value="BAG domain"/>
    <property type="match status" value="1"/>
</dbReference>
<sequence>MFSTLRPQYPSPSNDIYSRPPLNSRDRYLAALAEAKAAEADYLADEAVRREEEALRQRLEEIQLRKRHEQFSRYRQPFESYSHSHGSHDRLSLLRQELEEEELRQAAAASRRREFEEARALVLKRRQEEQTLELLTRRRQEEEKRLLALRQEQKAARRVHQTSSRPAIQFVLEAEKTPQPLSMLSHQHVPTCTPFTTRSVPACSSTQPKQFDEVLKLLSGQAIRPRDSPKKAVFPSKPVGRFVIDEAKARSNKSSESPVPQKRSTSSSTSQAQVLTPPINEQLQSRPNEEEANEIRDIIQAIFASLADAATYATSGNVDSSAKQSTPSTASSSVPSSSNKGEKKLAEPTRAFSPASSLKEQLEARLRNDETVEIRDTIQAILASLADTASTTLSSSVSSASSDSSSSAKGKGKENIASESTDTTEPTSADVLKSMETVRNIEASFLTLQSDFVFPSQIDFTPTSSRSPSPTRSSDNEPLTPTSDSTILKLAYTSRNHPVRYYEQTLSALLTRLDDVQSFGNEQVRTLRKEVVGRVKKAIDELEGEIEGRWRSKVAKEARETRETEETNVTEPSLVDLVASTESDQSASHNQSSTAESASDSTEEAEPQIELKSDDLGGQILTFTVEKQSQDSEQTQVAESETTVDPGTSSSSLSAEAEPGLLHDIANTIQDVDESLQQGAAPHQCASYPPASSTSSTTPSLSTSSSVATIRPYGVEPAPLESKPVSLSMSIDLSETRTSLSGSEDDFEGADTVLPSITPSASEIQPGATQAKSESVLRHDSDSDWSEVEA</sequence>
<evidence type="ECO:0000313" key="4">
    <source>
        <dbReference type="EMBL" id="KAK7468434.1"/>
    </source>
</evidence>
<protein>
    <recommendedName>
        <fullName evidence="3">BAG domain-containing protein</fullName>
    </recommendedName>
</protein>
<dbReference type="InterPro" id="IPR036533">
    <property type="entry name" value="BAG_dom_sf"/>
</dbReference>
<feature type="compositionally biased region" description="Polar residues" evidence="2">
    <location>
        <begin position="733"/>
        <end position="742"/>
    </location>
</feature>
<feature type="compositionally biased region" description="Polar residues" evidence="2">
    <location>
        <begin position="417"/>
        <end position="427"/>
    </location>
</feature>
<dbReference type="InterPro" id="IPR003103">
    <property type="entry name" value="BAG_domain"/>
</dbReference>
<gene>
    <name evidence="4" type="ORF">VKT23_002947</name>
</gene>
<feature type="compositionally biased region" description="Polar residues" evidence="2">
    <location>
        <begin position="252"/>
        <end position="286"/>
    </location>
</feature>
<feature type="region of interest" description="Disordered" evidence="2">
    <location>
        <begin position="244"/>
        <end position="291"/>
    </location>
</feature>
<feature type="compositionally biased region" description="Polar residues" evidence="2">
    <location>
        <begin position="1"/>
        <end position="16"/>
    </location>
</feature>
<feature type="region of interest" description="Disordered" evidence="2">
    <location>
        <begin position="392"/>
        <end position="430"/>
    </location>
</feature>
<dbReference type="Proteomes" id="UP001498398">
    <property type="component" value="Unassembled WGS sequence"/>
</dbReference>
<feature type="compositionally biased region" description="Polar residues" evidence="2">
    <location>
        <begin position="755"/>
        <end position="773"/>
    </location>
</feature>
<feature type="compositionally biased region" description="Polar residues" evidence="2">
    <location>
        <begin position="580"/>
        <end position="591"/>
    </location>
</feature>
<feature type="region of interest" description="Disordered" evidence="2">
    <location>
        <begin position="1"/>
        <end position="22"/>
    </location>
</feature>
<organism evidence="4 5">
    <name type="scientific">Marasmiellus scandens</name>
    <dbReference type="NCBI Taxonomy" id="2682957"/>
    <lineage>
        <taxon>Eukaryota</taxon>
        <taxon>Fungi</taxon>
        <taxon>Dikarya</taxon>
        <taxon>Basidiomycota</taxon>
        <taxon>Agaricomycotina</taxon>
        <taxon>Agaricomycetes</taxon>
        <taxon>Agaricomycetidae</taxon>
        <taxon>Agaricales</taxon>
        <taxon>Marasmiineae</taxon>
        <taxon>Omphalotaceae</taxon>
        <taxon>Marasmiellus</taxon>
    </lineage>
</organism>
<feature type="region of interest" description="Disordered" evidence="2">
    <location>
        <begin position="554"/>
        <end position="655"/>
    </location>
</feature>
<evidence type="ECO:0000256" key="1">
    <source>
        <dbReference type="SAM" id="Coils"/>
    </source>
</evidence>
<dbReference type="Pfam" id="PF02179">
    <property type="entry name" value="BAG"/>
    <property type="match status" value="1"/>
</dbReference>
<feature type="compositionally biased region" description="Polar residues" evidence="2">
    <location>
        <begin position="476"/>
        <end position="485"/>
    </location>
</feature>